<organism evidence="1">
    <name type="scientific">Streptomyces sp. R11</name>
    <dbReference type="NCBI Taxonomy" id="3238625"/>
    <lineage>
        <taxon>Bacteria</taxon>
        <taxon>Bacillati</taxon>
        <taxon>Actinomycetota</taxon>
        <taxon>Actinomycetes</taxon>
        <taxon>Kitasatosporales</taxon>
        <taxon>Streptomycetaceae</taxon>
        <taxon>Streptomyces</taxon>
    </lineage>
</organism>
<dbReference type="EMBL" id="CP163432">
    <property type="protein sequence ID" value="XDQ08228.1"/>
    <property type="molecule type" value="Genomic_DNA"/>
</dbReference>
<dbReference type="AlphaFoldDB" id="A0AB39MTZ9"/>
<evidence type="ECO:0000313" key="1">
    <source>
        <dbReference type="EMBL" id="XDQ08228.1"/>
    </source>
</evidence>
<name>A0AB39MTZ9_9ACTN</name>
<reference evidence="1" key="1">
    <citation type="submission" date="2024-07" db="EMBL/GenBank/DDBJ databases">
        <authorList>
            <person name="Yu S.T."/>
        </authorList>
    </citation>
    <scope>NUCLEOTIDE SEQUENCE</scope>
    <source>
        <strain evidence="1">R11</strain>
    </source>
</reference>
<protein>
    <submittedName>
        <fullName evidence="1">Uncharacterized protein</fullName>
    </submittedName>
</protein>
<gene>
    <name evidence="1" type="ORF">AB5J55_00340</name>
</gene>
<sequence length="46" mass="5073">MRLLAADAGARPYPAAAVDDLHHRIPVRFVRLRDDLTPQEAPPVIA</sequence>
<dbReference type="RefSeq" id="WP_369268687.1">
    <property type="nucleotide sequence ID" value="NZ_CP163432.1"/>
</dbReference>
<proteinExistence type="predicted"/>
<accession>A0AB39MTZ9</accession>